<protein>
    <submittedName>
        <fullName evidence="2">Uncharacterized protein</fullName>
    </submittedName>
</protein>
<organism evidence="2 3">
    <name type="scientific">Decorospora gaudefroyi</name>
    <dbReference type="NCBI Taxonomy" id="184978"/>
    <lineage>
        <taxon>Eukaryota</taxon>
        <taxon>Fungi</taxon>
        <taxon>Dikarya</taxon>
        <taxon>Ascomycota</taxon>
        <taxon>Pezizomycotina</taxon>
        <taxon>Dothideomycetes</taxon>
        <taxon>Pleosporomycetidae</taxon>
        <taxon>Pleosporales</taxon>
        <taxon>Pleosporineae</taxon>
        <taxon>Pleosporaceae</taxon>
        <taxon>Decorospora</taxon>
    </lineage>
</organism>
<dbReference type="Proteomes" id="UP000800040">
    <property type="component" value="Unassembled WGS sequence"/>
</dbReference>
<keyword evidence="3" id="KW-1185">Reference proteome</keyword>
<evidence type="ECO:0000256" key="1">
    <source>
        <dbReference type="SAM" id="MobiDB-lite"/>
    </source>
</evidence>
<reference evidence="2" key="1">
    <citation type="submission" date="2020-01" db="EMBL/GenBank/DDBJ databases">
        <authorList>
            <consortium name="DOE Joint Genome Institute"/>
            <person name="Haridas S."/>
            <person name="Albert R."/>
            <person name="Binder M."/>
            <person name="Bloem J."/>
            <person name="Labutti K."/>
            <person name="Salamov A."/>
            <person name="Andreopoulos B."/>
            <person name="Baker S.E."/>
            <person name="Barry K."/>
            <person name="Bills G."/>
            <person name="Bluhm B.H."/>
            <person name="Cannon C."/>
            <person name="Castanera R."/>
            <person name="Culley D.E."/>
            <person name="Daum C."/>
            <person name="Ezra D."/>
            <person name="Gonzalez J.B."/>
            <person name="Henrissat B."/>
            <person name="Kuo A."/>
            <person name="Liang C."/>
            <person name="Lipzen A."/>
            <person name="Lutzoni F."/>
            <person name="Magnuson J."/>
            <person name="Mondo S."/>
            <person name="Nolan M."/>
            <person name="Ohm R."/>
            <person name="Pangilinan J."/>
            <person name="Park H.-J."/>
            <person name="Ramirez L."/>
            <person name="Alfaro M."/>
            <person name="Sun H."/>
            <person name="Tritt A."/>
            <person name="Yoshinaga Y."/>
            <person name="Zwiers L.-H."/>
            <person name="Turgeon B.G."/>
            <person name="Goodwin S.B."/>
            <person name="Spatafora J.W."/>
            <person name="Crous P.W."/>
            <person name="Grigoriev I.V."/>
        </authorList>
    </citation>
    <scope>NUCLEOTIDE SEQUENCE</scope>
    <source>
        <strain evidence="2">P77</strain>
    </source>
</reference>
<accession>A0A6A5KS16</accession>
<name>A0A6A5KS16_9PLEO</name>
<evidence type="ECO:0000313" key="2">
    <source>
        <dbReference type="EMBL" id="KAF1838977.1"/>
    </source>
</evidence>
<sequence>MARFDSVPAAQTLDDLVPRQDGSTPLSYLPPPAPRFCYPHCTQGKTINWD</sequence>
<dbReference type="EMBL" id="ML975248">
    <property type="protein sequence ID" value="KAF1838977.1"/>
    <property type="molecule type" value="Genomic_DNA"/>
</dbReference>
<proteinExistence type="predicted"/>
<feature type="region of interest" description="Disordered" evidence="1">
    <location>
        <begin position="1"/>
        <end position="28"/>
    </location>
</feature>
<evidence type="ECO:0000313" key="3">
    <source>
        <dbReference type="Proteomes" id="UP000800040"/>
    </source>
</evidence>
<dbReference type="AlphaFoldDB" id="A0A6A5KS16"/>
<gene>
    <name evidence="2" type="ORF">BDW02DRAFT_620279</name>
</gene>